<feature type="signal peptide" evidence="2">
    <location>
        <begin position="1"/>
        <end position="36"/>
    </location>
</feature>
<sequence length="340" mass="36706">MRLFEHVLFSVKMQALTSPTTCLVLALLSMCQLCQCQFYSSSTPSTQNLGDLEDEPYILDNGTPYRDMLTIGASKAVAKFAGRFQPQERNRIQQNRARPNQRQSPQFYSSTLSQPIGSRSSDSLDFVASRRIRIPADLERDRRLADRDEAIMVAEGNSKNEPERPRSSQFNRPRGFGGSTRFDFGRSQGRRPLSGAFGQSRPYSSGLSQDRPYAAALTASAPSSDNYQSFQSQGASYSTNVGYPSYSAGAPSPTAVSSLVGFDFSGQAYAPAHGQARAPAAYNPSRLSHPFSSPPSLPPIPTSTSIPVSPRLPTLGTPTVNYGGVVAHGTGGSYSYSSLG</sequence>
<feature type="compositionally biased region" description="Polar residues" evidence="1">
    <location>
        <begin position="92"/>
        <end position="121"/>
    </location>
</feature>
<protein>
    <submittedName>
        <fullName evidence="3">Uncharacterized protein</fullName>
    </submittedName>
</protein>
<keyword evidence="4" id="KW-1185">Reference proteome</keyword>
<accession>A0A553NQC3</accession>
<organism evidence="3 4">
    <name type="scientific">Tigriopus californicus</name>
    <name type="common">Marine copepod</name>
    <dbReference type="NCBI Taxonomy" id="6832"/>
    <lineage>
        <taxon>Eukaryota</taxon>
        <taxon>Metazoa</taxon>
        <taxon>Ecdysozoa</taxon>
        <taxon>Arthropoda</taxon>
        <taxon>Crustacea</taxon>
        <taxon>Multicrustacea</taxon>
        <taxon>Hexanauplia</taxon>
        <taxon>Copepoda</taxon>
        <taxon>Harpacticoida</taxon>
        <taxon>Harpacticidae</taxon>
        <taxon>Tigriopus</taxon>
    </lineage>
</organism>
<feature type="region of interest" description="Disordered" evidence="1">
    <location>
        <begin position="83"/>
        <end position="121"/>
    </location>
</feature>
<feature type="compositionally biased region" description="Low complexity" evidence="1">
    <location>
        <begin position="302"/>
        <end position="311"/>
    </location>
</feature>
<evidence type="ECO:0000313" key="4">
    <source>
        <dbReference type="Proteomes" id="UP000318571"/>
    </source>
</evidence>
<feature type="chain" id="PRO_5021732778" evidence="2">
    <location>
        <begin position="37"/>
        <end position="340"/>
    </location>
</feature>
<evidence type="ECO:0000256" key="2">
    <source>
        <dbReference type="SAM" id="SignalP"/>
    </source>
</evidence>
<proteinExistence type="predicted"/>
<dbReference type="AlphaFoldDB" id="A0A553NQC3"/>
<feature type="compositionally biased region" description="Pro residues" evidence="1">
    <location>
        <begin position="292"/>
        <end position="301"/>
    </location>
</feature>
<feature type="region of interest" description="Disordered" evidence="1">
    <location>
        <begin position="280"/>
        <end position="312"/>
    </location>
</feature>
<comment type="caution">
    <text evidence="3">The sequence shown here is derived from an EMBL/GenBank/DDBJ whole genome shotgun (WGS) entry which is preliminary data.</text>
</comment>
<evidence type="ECO:0000313" key="3">
    <source>
        <dbReference type="EMBL" id="TRY67641.1"/>
    </source>
</evidence>
<dbReference type="EMBL" id="VCGU01000011">
    <property type="protein sequence ID" value="TRY67641.1"/>
    <property type="molecule type" value="Genomic_DNA"/>
</dbReference>
<reference evidence="3 4" key="1">
    <citation type="journal article" date="2018" name="Nat. Ecol. Evol.">
        <title>Genomic signatures of mitonuclear coevolution across populations of Tigriopus californicus.</title>
        <authorList>
            <person name="Barreto F.S."/>
            <person name="Watson E.T."/>
            <person name="Lima T.G."/>
            <person name="Willett C.S."/>
            <person name="Edmands S."/>
            <person name="Li W."/>
            <person name="Burton R.S."/>
        </authorList>
    </citation>
    <scope>NUCLEOTIDE SEQUENCE [LARGE SCALE GENOMIC DNA]</scope>
    <source>
        <strain evidence="3 4">San Diego</strain>
    </source>
</reference>
<keyword evidence="2" id="KW-0732">Signal</keyword>
<name>A0A553NQC3_TIGCA</name>
<gene>
    <name evidence="3" type="ORF">TCAL_11470</name>
</gene>
<feature type="region of interest" description="Disordered" evidence="1">
    <location>
        <begin position="152"/>
        <end position="208"/>
    </location>
</feature>
<feature type="compositionally biased region" description="Low complexity" evidence="1">
    <location>
        <begin position="280"/>
        <end position="291"/>
    </location>
</feature>
<evidence type="ECO:0000256" key="1">
    <source>
        <dbReference type="SAM" id="MobiDB-lite"/>
    </source>
</evidence>
<dbReference type="Proteomes" id="UP000318571">
    <property type="component" value="Chromosome 4"/>
</dbReference>